<dbReference type="Gene3D" id="2.120.10.10">
    <property type="match status" value="1"/>
</dbReference>
<dbReference type="SUPFAM" id="SSF50939">
    <property type="entry name" value="Sialidases"/>
    <property type="match status" value="1"/>
</dbReference>
<evidence type="ECO:0000313" key="1">
    <source>
        <dbReference type="EMBL" id="TLD40928.1"/>
    </source>
</evidence>
<dbReference type="AlphaFoldDB" id="A0A533Q8D4"/>
<sequence>MLRKRKPILIMGVACIVGLLGVRPLEAQPAPKNTLARLEMLSERGKFLKQRLGKNVSYLSSGYQMIIDFEERWDSIKPMLERAVEQGGFPEEGDEVKEIEKALTPPAPFTRNNPCAKSDSLSLFGGFTQHNPSIGWWGNNAVCGFSDSGSYAATILPIFDESLPPSPSPSGSFSRLGWSRSSNAGAAFMDKGILLAVDTSGTATNGNVYVIWHDGRNLSRHEPLSLDFRYRFADILFSKSTDGGSTWSAPVRVNNDPITKKADQFIPAIAVDKTGKIGVLFYDRKYNLRNFLIDVTVATSGNAGTTWMNRKVTKRSFTSGLKEEFVFSFYFSIGEYIAIAQDASKANNGFIGAWGESSLGDNNIGVAKLK</sequence>
<name>A0A533Q8D4_9BACT</name>
<reference evidence="1 2" key="1">
    <citation type="submission" date="2019-04" db="EMBL/GenBank/DDBJ databases">
        <title>Genome of a novel bacterium Candidatus Jettenia ecosi reconstructed from metagenome of an anammox bioreactor.</title>
        <authorList>
            <person name="Mardanov A.V."/>
            <person name="Beletsky A.V."/>
            <person name="Ravin N.V."/>
            <person name="Botchkova E.A."/>
            <person name="Litti Y.V."/>
            <person name="Nozhevnikova A.N."/>
        </authorList>
    </citation>
    <scope>NUCLEOTIDE SEQUENCE [LARGE SCALE GENOMIC DNA]</scope>
    <source>
        <strain evidence="1">J2</strain>
    </source>
</reference>
<gene>
    <name evidence="1" type="ORF">JETT_2805</name>
</gene>
<evidence type="ECO:0000313" key="2">
    <source>
        <dbReference type="Proteomes" id="UP000319783"/>
    </source>
</evidence>
<comment type="caution">
    <text evidence="1">The sequence shown here is derived from an EMBL/GenBank/DDBJ whole genome shotgun (WGS) entry which is preliminary data.</text>
</comment>
<dbReference type="CDD" id="cd15482">
    <property type="entry name" value="Sialidase_non-viral"/>
    <property type="match status" value="1"/>
</dbReference>
<evidence type="ECO:0008006" key="3">
    <source>
        <dbReference type="Google" id="ProtNLM"/>
    </source>
</evidence>
<dbReference type="Proteomes" id="UP000319783">
    <property type="component" value="Unassembled WGS sequence"/>
</dbReference>
<organism evidence="1 2">
    <name type="scientific">Candidatus Jettenia ecosi</name>
    <dbReference type="NCBI Taxonomy" id="2494326"/>
    <lineage>
        <taxon>Bacteria</taxon>
        <taxon>Pseudomonadati</taxon>
        <taxon>Planctomycetota</taxon>
        <taxon>Candidatus Brocadiia</taxon>
        <taxon>Candidatus Brocadiales</taxon>
        <taxon>Candidatus Brocadiaceae</taxon>
        <taxon>Candidatus Jettenia</taxon>
    </lineage>
</organism>
<proteinExistence type="predicted"/>
<dbReference type="EMBL" id="SULG01000071">
    <property type="protein sequence ID" value="TLD40928.1"/>
    <property type="molecule type" value="Genomic_DNA"/>
</dbReference>
<protein>
    <recommendedName>
        <fullName evidence="3">Exo-alpha-sialidase</fullName>
    </recommendedName>
</protein>
<dbReference type="InterPro" id="IPR036278">
    <property type="entry name" value="Sialidase_sf"/>
</dbReference>
<accession>A0A533Q8D4</accession>